<proteinExistence type="inferred from homology"/>
<dbReference type="GeneID" id="114244369"/>
<dbReference type="Pfam" id="PF00096">
    <property type="entry name" value="zf-C2H2"/>
    <property type="match status" value="8"/>
</dbReference>
<dbReference type="GO" id="GO:0000978">
    <property type="term" value="F:RNA polymerase II cis-regulatory region sequence-specific DNA binding"/>
    <property type="evidence" value="ECO:0007669"/>
    <property type="project" value="TreeGrafter"/>
</dbReference>
<evidence type="ECO:0000313" key="16">
    <source>
        <dbReference type="RefSeq" id="XP_028031954.1"/>
    </source>
</evidence>
<feature type="binding site" evidence="12">
    <location>
        <position position="14"/>
    </location>
    <ligand>
        <name>Zn(2+)</name>
        <dbReference type="ChEBI" id="CHEBI:29105"/>
    </ligand>
</feature>
<dbReference type="Proteomes" id="UP000504629">
    <property type="component" value="Unplaced"/>
</dbReference>
<evidence type="ECO:0000256" key="12">
    <source>
        <dbReference type="PROSITE-ProRule" id="PRU01263"/>
    </source>
</evidence>
<keyword evidence="4" id="KW-0677">Repeat</keyword>
<dbReference type="GO" id="GO:0006357">
    <property type="term" value="P:regulation of transcription by RNA polymerase II"/>
    <property type="evidence" value="ECO:0007669"/>
    <property type="project" value="TreeGrafter"/>
</dbReference>
<protein>
    <submittedName>
        <fullName evidence="16">Zinc finger protein 883-like isoform X1</fullName>
    </submittedName>
</protein>
<evidence type="ECO:0000256" key="6">
    <source>
        <dbReference type="ARBA" id="ARBA00022833"/>
    </source>
</evidence>
<dbReference type="FunFam" id="3.30.160.60:FF:000690">
    <property type="entry name" value="Zinc finger protein 354C"/>
    <property type="match status" value="1"/>
</dbReference>
<evidence type="ECO:0000256" key="2">
    <source>
        <dbReference type="ARBA" id="ARBA00006991"/>
    </source>
</evidence>
<feature type="binding site" evidence="12">
    <location>
        <position position="65"/>
    </location>
    <ligand>
        <name>Zn(2+)</name>
        <dbReference type="ChEBI" id="CHEBI:29105"/>
    </ligand>
</feature>
<feature type="domain" description="C2H2-type" evidence="13">
    <location>
        <begin position="253"/>
        <end position="280"/>
    </location>
</feature>
<evidence type="ECO:0000256" key="8">
    <source>
        <dbReference type="ARBA" id="ARBA00023125"/>
    </source>
</evidence>
<dbReference type="PROSITE" id="PS00028">
    <property type="entry name" value="ZINC_FINGER_C2H2_1"/>
    <property type="match status" value="11"/>
</dbReference>
<sequence length="517" mass="60630">MAWHEHLISIQCCCRTCLSDIAEKTCYNIFSETEESKAIRDILLCCTSIKLKADDPLPKMLCESCYNDIMNFNVFKTCVDRVEENFQKYLETYQIALDKKTELKYDQDETNQNLYDEKFFEEHRKIQSSNTSTNVYQDKNNEHQVLMGKSKEKKDTVQFICDFCSKSFKHRYKLVDHIISHSAASNDSVDNNQNVSYSCEECEKIFKTLNSLCAHKKKHVKKGRILVCSFCKKVFKKLSHLKRHELSHRPKSYKCTDCSHTFADENRFKEHVNFHMGIKPHVCLLCKKSFRNMTGLKSHLKIHFEDHIYLCPICGKRFSSSGNLNQHVNRHTNNRSYLCENCPKKFVSKSDLKVHMKTHTGESQRRYECRECNAKFTSWSRLRTHKYQHLGIKPYKCNACTKSFPNNYSLVRHHLIHSGERPYQCDLCERAFAQKEGLNRHKRLHTSDKYHKCDQCSQTFRLKSDLMQHLSDHYNAQTQLMVRDDNVQNNGVSTDTIIPEATDRGFVIVPTNSNVNE</sequence>
<dbReference type="Gene3D" id="3.30.160.60">
    <property type="entry name" value="Classic Zinc Finger"/>
    <property type="match status" value="9"/>
</dbReference>
<dbReference type="InterPro" id="IPR012934">
    <property type="entry name" value="Znf_AD"/>
</dbReference>
<evidence type="ECO:0000256" key="3">
    <source>
        <dbReference type="ARBA" id="ARBA00022723"/>
    </source>
</evidence>
<comment type="subcellular location">
    <subcellularLocation>
        <location evidence="1">Nucleus</location>
    </subcellularLocation>
</comment>
<keyword evidence="5 11" id="KW-0863">Zinc-finger</keyword>
<keyword evidence="3 12" id="KW-0479">Metal-binding</keyword>
<dbReference type="GO" id="GO:0005634">
    <property type="term" value="C:nucleus"/>
    <property type="evidence" value="ECO:0007669"/>
    <property type="project" value="UniProtKB-SubCell"/>
</dbReference>
<dbReference type="InterPro" id="IPR036236">
    <property type="entry name" value="Znf_C2H2_sf"/>
</dbReference>
<evidence type="ECO:0000256" key="1">
    <source>
        <dbReference type="ARBA" id="ARBA00004123"/>
    </source>
</evidence>
<evidence type="ECO:0000256" key="11">
    <source>
        <dbReference type="PROSITE-ProRule" id="PRU00042"/>
    </source>
</evidence>
<dbReference type="GO" id="GO:0003700">
    <property type="term" value="F:DNA-binding transcription factor activity"/>
    <property type="evidence" value="ECO:0007669"/>
    <property type="project" value="TreeGrafter"/>
</dbReference>
<feature type="domain" description="C2H2-type" evidence="13">
    <location>
        <begin position="423"/>
        <end position="450"/>
    </location>
</feature>
<feature type="binding site" evidence="12">
    <location>
        <position position="62"/>
    </location>
    <ligand>
        <name>Zn(2+)</name>
        <dbReference type="ChEBI" id="CHEBI:29105"/>
    </ligand>
</feature>
<feature type="domain" description="ZAD" evidence="14">
    <location>
        <begin position="12"/>
        <end position="89"/>
    </location>
</feature>
<keyword evidence="8" id="KW-0238">DNA-binding</keyword>
<dbReference type="SMART" id="SM00868">
    <property type="entry name" value="zf-AD"/>
    <property type="match status" value="1"/>
</dbReference>
<dbReference type="PANTHER" id="PTHR24390">
    <property type="entry name" value="ZINC FINGER PROTEIN"/>
    <property type="match status" value="1"/>
</dbReference>
<evidence type="ECO:0000256" key="5">
    <source>
        <dbReference type="ARBA" id="ARBA00022771"/>
    </source>
</evidence>
<dbReference type="PROSITE" id="PS51915">
    <property type="entry name" value="ZAD"/>
    <property type="match status" value="1"/>
</dbReference>
<evidence type="ECO:0000256" key="10">
    <source>
        <dbReference type="ARBA" id="ARBA00023242"/>
    </source>
</evidence>
<feature type="domain" description="C2H2-type" evidence="13">
    <location>
        <begin position="367"/>
        <end position="394"/>
    </location>
</feature>
<dbReference type="KEGG" id="bman:114244369"/>
<keyword evidence="10" id="KW-0539">Nucleus</keyword>
<keyword evidence="9" id="KW-0804">Transcription</keyword>
<feature type="domain" description="C2H2-type" evidence="13">
    <location>
        <begin position="395"/>
        <end position="422"/>
    </location>
</feature>
<dbReference type="FunFam" id="3.30.160.60:FF:001370">
    <property type="entry name" value="Zinc finger protein"/>
    <property type="match status" value="1"/>
</dbReference>
<feature type="domain" description="C2H2-type" evidence="13">
    <location>
        <begin position="159"/>
        <end position="186"/>
    </location>
</feature>
<dbReference type="Pfam" id="PF07776">
    <property type="entry name" value="zf-AD"/>
    <property type="match status" value="1"/>
</dbReference>
<feature type="domain" description="C2H2-type" evidence="13">
    <location>
        <begin position="197"/>
        <end position="224"/>
    </location>
</feature>
<keyword evidence="6 12" id="KW-0862">Zinc</keyword>
<dbReference type="FunFam" id="3.30.160.60:FF:000100">
    <property type="entry name" value="Zinc finger 45-like"/>
    <property type="match status" value="1"/>
</dbReference>
<dbReference type="GO" id="GO:0003682">
    <property type="term" value="F:chromatin binding"/>
    <property type="evidence" value="ECO:0007669"/>
    <property type="project" value="UniProtKB-ARBA"/>
</dbReference>
<evidence type="ECO:0000256" key="7">
    <source>
        <dbReference type="ARBA" id="ARBA00023015"/>
    </source>
</evidence>
<name>A0A6J2JUS1_BOMMA</name>
<dbReference type="GO" id="GO:0040029">
    <property type="term" value="P:epigenetic regulation of gene expression"/>
    <property type="evidence" value="ECO:0007669"/>
    <property type="project" value="UniProtKB-ARBA"/>
</dbReference>
<evidence type="ECO:0000256" key="9">
    <source>
        <dbReference type="ARBA" id="ARBA00023163"/>
    </source>
</evidence>
<dbReference type="GO" id="GO:0008270">
    <property type="term" value="F:zinc ion binding"/>
    <property type="evidence" value="ECO:0007669"/>
    <property type="project" value="UniProtKB-UniRule"/>
</dbReference>
<reference evidence="16" key="1">
    <citation type="submission" date="2025-08" db="UniProtKB">
        <authorList>
            <consortium name="RefSeq"/>
        </authorList>
    </citation>
    <scope>IDENTIFICATION</scope>
    <source>
        <tissue evidence="16">Silk gland</tissue>
    </source>
</reference>
<evidence type="ECO:0000313" key="15">
    <source>
        <dbReference type="Proteomes" id="UP000504629"/>
    </source>
</evidence>
<feature type="domain" description="C2H2-type" evidence="13">
    <location>
        <begin position="281"/>
        <end position="308"/>
    </location>
</feature>
<dbReference type="Pfam" id="PF13912">
    <property type="entry name" value="zf-C2H2_6"/>
    <property type="match status" value="1"/>
</dbReference>
<dbReference type="OrthoDB" id="1095242at2759"/>
<evidence type="ECO:0000259" key="14">
    <source>
        <dbReference type="PROSITE" id="PS51915"/>
    </source>
</evidence>
<evidence type="ECO:0000256" key="4">
    <source>
        <dbReference type="ARBA" id="ARBA00022737"/>
    </source>
</evidence>
<dbReference type="PANTHER" id="PTHR24390:SF235">
    <property type="entry name" value="GH09339P-RELATED"/>
    <property type="match status" value="1"/>
</dbReference>
<dbReference type="Gene3D" id="3.40.1800.20">
    <property type="match status" value="1"/>
</dbReference>
<dbReference type="SMART" id="SM00355">
    <property type="entry name" value="ZnF_C2H2"/>
    <property type="match status" value="11"/>
</dbReference>
<gene>
    <name evidence="16" type="primary">LOC114244369</name>
</gene>
<feature type="domain" description="C2H2-type" evidence="13">
    <location>
        <begin position="451"/>
        <end position="478"/>
    </location>
</feature>
<dbReference type="PROSITE" id="PS50157">
    <property type="entry name" value="ZINC_FINGER_C2H2_2"/>
    <property type="match status" value="11"/>
</dbReference>
<feature type="domain" description="C2H2-type" evidence="13">
    <location>
        <begin position="337"/>
        <end position="364"/>
    </location>
</feature>
<evidence type="ECO:0000259" key="13">
    <source>
        <dbReference type="PROSITE" id="PS50157"/>
    </source>
</evidence>
<organism evidence="15 16">
    <name type="scientific">Bombyx mandarina</name>
    <name type="common">Wild silk moth</name>
    <name type="synonym">Wild silkworm</name>
    <dbReference type="NCBI Taxonomy" id="7092"/>
    <lineage>
        <taxon>Eukaryota</taxon>
        <taxon>Metazoa</taxon>
        <taxon>Ecdysozoa</taxon>
        <taxon>Arthropoda</taxon>
        <taxon>Hexapoda</taxon>
        <taxon>Insecta</taxon>
        <taxon>Pterygota</taxon>
        <taxon>Neoptera</taxon>
        <taxon>Endopterygota</taxon>
        <taxon>Lepidoptera</taxon>
        <taxon>Glossata</taxon>
        <taxon>Ditrysia</taxon>
        <taxon>Bombycoidea</taxon>
        <taxon>Bombycidae</taxon>
        <taxon>Bombycinae</taxon>
        <taxon>Bombyx</taxon>
    </lineage>
</organism>
<dbReference type="FunFam" id="3.30.160.60:FF:000446">
    <property type="entry name" value="Zinc finger protein"/>
    <property type="match status" value="1"/>
</dbReference>
<dbReference type="SUPFAM" id="SSF57716">
    <property type="entry name" value="Glucocorticoid receptor-like (DNA-binding domain)"/>
    <property type="match status" value="1"/>
</dbReference>
<dbReference type="FunFam" id="3.30.160.60:FF:000052">
    <property type="entry name" value="zinc finger protein 546 isoform X1"/>
    <property type="match status" value="1"/>
</dbReference>
<feature type="domain" description="C2H2-type" evidence="13">
    <location>
        <begin position="226"/>
        <end position="253"/>
    </location>
</feature>
<keyword evidence="7" id="KW-0805">Transcription regulation</keyword>
<feature type="binding site" evidence="12">
    <location>
        <position position="17"/>
    </location>
    <ligand>
        <name>Zn(2+)</name>
        <dbReference type="ChEBI" id="CHEBI:29105"/>
    </ligand>
</feature>
<dbReference type="InterPro" id="IPR013087">
    <property type="entry name" value="Znf_C2H2_type"/>
</dbReference>
<dbReference type="AlphaFoldDB" id="A0A6J2JUS1"/>
<dbReference type="SUPFAM" id="SSF57667">
    <property type="entry name" value="beta-beta-alpha zinc fingers"/>
    <property type="match status" value="6"/>
</dbReference>
<dbReference type="RefSeq" id="XP_028031954.1">
    <property type="nucleotide sequence ID" value="XM_028176153.1"/>
</dbReference>
<accession>A0A6J2JUS1</accession>
<keyword evidence="15" id="KW-1185">Reference proteome</keyword>
<feature type="domain" description="C2H2-type" evidence="13">
    <location>
        <begin position="309"/>
        <end position="336"/>
    </location>
</feature>
<comment type="similarity">
    <text evidence="2">Belongs to the krueppel C2H2-type zinc-finger protein family.</text>
</comment>
<dbReference type="GO" id="GO:0000785">
    <property type="term" value="C:chromatin"/>
    <property type="evidence" value="ECO:0007669"/>
    <property type="project" value="UniProtKB-ARBA"/>
</dbReference>